<feature type="signal peptide" evidence="1">
    <location>
        <begin position="1"/>
        <end position="20"/>
    </location>
</feature>
<dbReference type="RefSeq" id="WP_183557756.1">
    <property type="nucleotide sequence ID" value="NZ_JACHBX010000006.1"/>
</dbReference>
<dbReference type="AlphaFoldDB" id="A0A7X0CGG9"/>
<evidence type="ECO:0000313" key="2">
    <source>
        <dbReference type="EMBL" id="MBB6136316.1"/>
    </source>
</evidence>
<evidence type="ECO:0008006" key="4">
    <source>
        <dbReference type="Google" id="ProtNLM"/>
    </source>
</evidence>
<protein>
    <recommendedName>
        <fullName evidence="4">Glycoside hydrolase family 42 N-terminal domain-containing protein</fullName>
    </recommendedName>
</protein>
<organism evidence="2 3">
    <name type="scientific">Massilia aurea</name>
    <dbReference type="NCBI Taxonomy" id="373040"/>
    <lineage>
        <taxon>Bacteria</taxon>
        <taxon>Pseudomonadati</taxon>
        <taxon>Pseudomonadota</taxon>
        <taxon>Betaproteobacteria</taxon>
        <taxon>Burkholderiales</taxon>
        <taxon>Oxalobacteraceae</taxon>
        <taxon>Telluria group</taxon>
        <taxon>Massilia</taxon>
    </lineage>
</organism>
<name>A0A7X0CGG9_9BURK</name>
<dbReference type="EMBL" id="JACHBX010000006">
    <property type="protein sequence ID" value="MBB6136316.1"/>
    <property type="molecule type" value="Genomic_DNA"/>
</dbReference>
<keyword evidence="1" id="KW-0732">Signal</keyword>
<reference evidence="2 3" key="1">
    <citation type="submission" date="2020-08" db="EMBL/GenBank/DDBJ databases">
        <title>The Agave Microbiome: Exploring the role of microbial communities in plant adaptations to desert environments.</title>
        <authorList>
            <person name="Partida-Martinez L.P."/>
        </authorList>
    </citation>
    <scope>NUCLEOTIDE SEQUENCE [LARGE SCALE GENOMIC DNA]</scope>
    <source>
        <strain evidence="2 3">AT3.2</strain>
    </source>
</reference>
<evidence type="ECO:0000313" key="3">
    <source>
        <dbReference type="Proteomes" id="UP000540787"/>
    </source>
</evidence>
<gene>
    <name evidence="2" type="ORF">HD842_004494</name>
</gene>
<dbReference type="Proteomes" id="UP000540787">
    <property type="component" value="Unassembled WGS sequence"/>
</dbReference>
<keyword evidence="3" id="KW-1185">Reference proteome</keyword>
<proteinExistence type="predicted"/>
<feature type="chain" id="PRO_5031117377" description="Glycoside hydrolase family 42 N-terminal domain-containing protein" evidence="1">
    <location>
        <begin position="21"/>
        <end position="567"/>
    </location>
</feature>
<sequence>MSRSLPLLFVVSLSITPAFAASLQLCPGPLVVSPGAITAQTTAPDGTILHAIVTEEPGKQQANCRVLSLPTAVMGVQGLHFLPPDASPGKTILLRGIEADKGKSFSVSEHTLVSDQPAPRPQTPMPFGASLLGAMQTRTHGDTARMGADVKDGRLYLTCRAGAKPASVTLLGPWFMPRARAVMQAAFSGEGRFALQLASGAPGKPDQAFSLGSLDAGQPVQTARFDLPEKLDRANWRALSLACPQGAAKLTLAALTLQPAGDADAAAASRATWTWSPNEWRERGAALLDWAAEQKMGAVFITVPLRDGSVDDAAQLGAFVRQAGSRGIAVSAMEGAPEMVLPASQDAAVARMRAYAAYNASAAEGARLKGVQYHIEPYLVPAHVLPQSQRDRRYLELAAKLRQAAGPLTLDFVVPHWWADKGALLAGLAKHADILTVKSPRTDPAQIYRLAVPFLDWGVEHGKTVRVALDAGPIGAGVQRRYERRPPGARGDLLVFTLGGQKILLLQQVPAAHDKAQAYALAASQEIDAADASFHSDKGALMRLLPQLERTFGAWESFGGMALHDLR</sequence>
<comment type="caution">
    <text evidence="2">The sequence shown here is derived from an EMBL/GenBank/DDBJ whole genome shotgun (WGS) entry which is preliminary data.</text>
</comment>
<evidence type="ECO:0000256" key="1">
    <source>
        <dbReference type="SAM" id="SignalP"/>
    </source>
</evidence>
<accession>A0A7X0CGG9</accession>